<organism evidence="1">
    <name type="scientific">marine sediment metagenome</name>
    <dbReference type="NCBI Taxonomy" id="412755"/>
    <lineage>
        <taxon>unclassified sequences</taxon>
        <taxon>metagenomes</taxon>
        <taxon>ecological metagenomes</taxon>
    </lineage>
</organism>
<reference evidence="1" key="1">
    <citation type="journal article" date="2015" name="Nature">
        <title>Complex archaea that bridge the gap between prokaryotes and eukaryotes.</title>
        <authorList>
            <person name="Spang A."/>
            <person name="Saw J.H."/>
            <person name="Jorgensen S.L."/>
            <person name="Zaremba-Niedzwiedzka K."/>
            <person name="Martijn J."/>
            <person name="Lind A.E."/>
            <person name="van Eijk R."/>
            <person name="Schleper C."/>
            <person name="Guy L."/>
            <person name="Ettema T.J."/>
        </authorList>
    </citation>
    <scope>NUCLEOTIDE SEQUENCE</scope>
</reference>
<evidence type="ECO:0000313" key="1">
    <source>
        <dbReference type="EMBL" id="KKN27691.1"/>
    </source>
</evidence>
<dbReference type="AlphaFoldDB" id="A0A0F9RRS4"/>
<name>A0A0F9RRS4_9ZZZZ</name>
<accession>A0A0F9RRS4</accession>
<proteinExistence type="predicted"/>
<protein>
    <submittedName>
        <fullName evidence="1">Uncharacterized protein</fullName>
    </submittedName>
</protein>
<comment type="caution">
    <text evidence="1">The sequence shown here is derived from an EMBL/GenBank/DDBJ whole genome shotgun (WGS) entry which is preliminary data.</text>
</comment>
<gene>
    <name evidence="1" type="ORF">LCGC14_0861670</name>
</gene>
<dbReference type="EMBL" id="LAZR01002617">
    <property type="protein sequence ID" value="KKN27691.1"/>
    <property type="molecule type" value="Genomic_DNA"/>
</dbReference>
<sequence length="120" mass="13367">MVTSLGIDTKEELKTAIVSALPYGKERAIIGKVLANLIGIRATETELRGMRRAIKELRHDRVLIGLSVHKPFGYYLIQNVDELKECMATLKGYCVEAAYARRDLKLAGRALLEPGQLPLM</sequence>